<protein>
    <submittedName>
        <fullName evidence="1">Uncharacterized protein</fullName>
    </submittedName>
</protein>
<reference evidence="2" key="1">
    <citation type="submission" date="2015-08" db="EMBL/GenBank/DDBJ databases">
        <title>Fjat-14210 dsm16467.</title>
        <authorList>
            <person name="Liu B."/>
            <person name="Wang J."/>
            <person name="Zhu Y."/>
            <person name="Liu G."/>
            <person name="Chen Q."/>
            <person name="Chen Z."/>
            <person name="Lan J."/>
            <person name="Che J."/>
            <person name="Ge C."/>
            <person name="Shi H."/>
            <person name="Pan Z."/>
            <person name="Liu X."/>
        </authorList>
    </citation>
    <scope>NUCLEOTIDE SEQUENCE [LARGE SCALE GENOMIC DNA]</scope>
    <source>
        <strain evidence="2">DSM 16467</strain>
    </source>
</reference>
<dbReference type="AlphaFoldDB" id="A0A0M0KZU5"/>
<gene>
    <name evidence="1" type="ORF">AMD01_13700</name>
</gene>
<dbReference type="RefSeq" id="WP_053401987.1">
    <property type="nucleotide sequence ID" value="NZ_LILC01000016.1"/>
</dbReference>
<accession>A0A0M0KZU5</accession>
<comment type="caution">
    <text evidence="1">The sequence shown here is derived from an EMBL/GenBank/DDBJ whole genome shotgun (WGS) entry which is preliminary data.</text>
</comment>
<organism evidence="1 2">
    <name type="scientific">Priestia koreensis</name>
    <dbReference type="NCBI Taxonomy" id="284581"/>
    <lineage>
        <taxon>Bacteria</taxon>
        <taxon>Bacillati</taxon>
        <taxon>Bacillota</taxon>
        <taxon>Bacilli</taxon>
        <taxon>Bacillales</taxon>
        <taxon>Bacillaceae</taxon>
        <taxon>Priestia</taxon>
    </lineage>
</organism>
<dbReference type="Proteomes" id="UP000037558">
    <property type="component" value="Unassembled WGS sequence"/>
</dbReference>
<keyword evidence="2" id="KW-1185">Reference proteome</keyword>
<name>A0A0M0KZU5_9BACI</name>
<proteinExistence type="predicted"/>
<dbReference type="PATRIC" id="fig|284581.3.peg.4873"/>
<evidence type="ECO:0000313" key="2">
    <source>
        <dbReference type="Proteomes" id="UP000037558"/>
    </source>
</evidence>
<sequence>MLPSVIRVKGFTRENRYEMIDHAVNSIQTCGGWVTNHTMYSNKIIVINFEIEAKGVRNLLHLFNQNGLVLFAEISQMMNEFSEDIVKGKEEKEIMGSINITFINGEPPTRNEVPPIPG</sequence>
<dbReference type="OrthoDB" id="513580at2"/>
<evidence type="ECO:0000313" key="1">
    <source>
        <dbReference type="EMBL" id="KOO44329.1"/>
    </source>
</evidence>
<dbReference type="EMBL" id="LILC01000016">
    <property type="protein sequence ID" value="KOO44329.1"/>
    <property type="molecule type" value="Genomic_DNA"/>
</dbReference>